<keyword evidence="4" id="KW-0479">Metal-binding</keyword>
<dbReference type="PROSITE" id="PS50865">
    <property type="entry name" value="ZF_MYND_2"/>
    <property type="match status" value="1"/>
</dbReference>
<comment type="caution">
    <text evidence="9">The sequence shown here is derived from an EMBL/GenBank/DDBJ whole genome shotgun (WGS) entry which is preliminary data.</text>
</comment>
<dbReference type="Gene3D" id="6.10.140.2220">
    <property type="match status" value="1"/>
</dbReference>
<dbReference type="PROSITE" id="PS01360">
    <property type="entry name" value="ZF_MYND_1"/>
    <property type="match status" value="1"/>
</dbReference>
<organism evidence="9 10">
    <name type="scientific">Trichogramma kaykai</name>
    <dbReference type="NCBI Taxonomy" id="54128"/>
    <lineage>
        <taxon>Eukaryota</taxon>
        <taxon>Metazoa</taxon>
        <taxon>Ecdysozoa</taxon>
        <taxon>Arthropoda</taxon>
        <taxon>Hexapoda</taxon>
        <taxon>Insecta</taxon>
        <taxon>Pterygota</taxon>
        <taxon>Neoptera</taxon>
        <taxon>Endopterygota</taxon>
        <taxon>Hymenoptera</taxon>
        <taxon>Apocrita</taxon>
        <taxon>Proctotrupomorpha</taxon>
        <taxon>Chalcidoidea</taxon>
        <taxon>Trichogrammatidae</taxon>
        <taxon>Trichogramma</taxon>
    </lineage>
</organism>
<evidence type="ECO:0000256" key="5">
    <source>
        <dbReference type="ARBA" id="ARBA00022771"/>
    </source>
</evidence>
<evidence type="ECO:0000313" key="10">
    <source>
        <dbReference type="Proteomes" id="UP001627154"/>
    </source>
</evidence>
<evidence type="ECO:0000256" key="6">
    <source>
        <dbReference type="ARBA" id="ARBA00022833"/>
    </source>
</evidence>
<keyword evidence="2" id="KW-0808">Transferase</keyword>
<dbReference type="PANTHER" id="PTHR46165">
    <property type="entry name" value="SET AND MYND DOMAIN-CONTAINING PROTEIN 4"/>
    <property type="match status" value="1"/>
</dbReference>
<evidence type="ECO:0000256" key="4">
    <source>
        <dbReference type="ARBA" id="ARBA00022723"/>
    </source>
</evidence>
<dbReference type="InterPro" id="IPR052097">
    <property type="entry name" value="SET-MYND_domain_protein"/>
</dbReference>
<feature type="domain" description="MYND-type" evidence="8">
    <location>
        <begin position="236"/>
        <end position="275"/>
    </location>
</feature>
<proteinExistence type="predicted"/>
<dbReference type="Pfam" id="PF01753">
    <property type="entry name" value="zf-MYND"/>
    <property type="match status" value="1"/>
</dbReference>
<dbReference type="GO" id="GO:0008168">
    <property type="term" value="F:methyltransferase activity"/>
    <property type="evidence" value="ECO:0007669"/>
    <property type="project" value="UniProtKB-KW"/>
</dbReference>
<accession>A0ABD2W9I1</accession>
<dbReference type="InterPro" id="IPR046341">
    <property type="entry name" value="SET_dom_sf"/>
</dbReference>
<keyword evidence="10" id="KW-1185">Reference proteome</keyword>
<dbReference type="PANTHER" id="PTHR46165:SF2">
    <property type="entry name" value="SET AND MYND DOMAIN-CONTAINING PROTEIN 4"/>
    <property type="match status" value="1"/>
</dbReference>
<evidence type="ECO:0000256" key="1">
    <source>
        <dbReference type="ARBA" id="ARBA00022603"/>
    </source>
</evidence>
<reference evidence="9 10" key="1">
    <citation type="journal article" date="2024" name="bioRxiv">
        <title>A reference genome for Trichogramma kaykai: A tiny desert-dwelling parasitoid wasp with competing sex-ratio distorters.</title>
        <authorList>
            <person name="Culotta J."/>
            <person name="Lindsey A.R."/>
        </authorList>
    </citation>
    <scope>NUCLEOTIDE SEQUENCE [LARGE SCALE GENOMIC DNA]</scope>
    <source>
        <strain evidence="9 10">KSX58</strain>
    </source>
</reference>
<keyword evidence="1" id="KW-0489">Methyltransferase</keyword>
<dbReference type="GO" id="GO:0032259">
    <property type="term" value="P:methylation"/>
    <property type="evidence" value="ECO:0007669"/>
    <property type="project" value="UniProtKB-KW"/>
</dbReference>
<sequence length="607" mass="69282">MVLDLKSNDYQEYVDVYDSNCEIYLLKYTKNNENSVKVREKGNKLQNSKEHNDKVHQDIWRLYTKSIALASPGSEELALAYGNRSYIMLHLAKFDESIKDIERALLVTGSDGLKCKLLCRKMTCLASIGSRSEEKQSTWYDIENIVVKNHDLILTNVKLANAIESAKKLVDQDLSKVDFSESVRRHMEDRVLTKIQNDRKKSCLVATQLIRPGETSVVSRKFYLTAPNSKKFYAYCAHCLVLVWTAIPCDRCRISMYCSESCKNNAWCEYHDVECAVLPHLQCIRDNLYYYQVLALRATIKAIREFGGVAALRRESLSGFDVNFDDTSFASFYNLNSEVVSNFSKNIIKCTCHLLVMLVKSTDFLVENSSKFSSSEMVANADITFIAGLIYKCIAISSLNAYYVAVSGTCDHYEDPNLCLKNRCCARGVIVCPLACLMSNDCNPNAELCFTEDCKLVFLCTRSIAKDNQVSISYFGTFYDVNLMDRQARMRIEKCRSKCNCQACKEAWPSMKDLARFIVNLNGIKSSYETLSEEIMSKWKSLIEYLEASENFAPKEQDLVAFGQDVQKVIDAVGQPHFLTTTLILYLIKIFKRLYEIKRIVVPNKCW</sequence>
<dbReference type="AlphaFoldDB" id="A0ABD2W9I1"/>
<dbReference type="InterPro" id="IPR011990">
    <property type="entry name" value="TPR-like_helical_dom_sf"/>
</dbReference>
<keyword evidence="6" id="KW-0862">Zinc</keyword>
<name>A0ABD2W9I1_9HYME</name>
<evidence type="ECO:0000259" key="8">
    <source>
        <dbReference type="PROSITE" id="PS50865"/>
    </source>
</evidence>
<dbReference type="InterPro" id="IPR002893">
    <property type="entry name" value="Znf_MYND"/>
</dbReference>
<dbReference type="Gene3D" id="1.25.40.10">
    <property type="entry name" value="Tetratricopeptide repeat domain"/>
    <property type="match status" value="1"/>
</dbReference>
<keyword evidence="5 7" id="KW-0863">Zinc-finger</keyword>
<evidence type="ECO:0000256" key="2">
    <source>
        <dbReference type="ARBA" id="ARBA00022679"/>
    </source>
</evidence>
<evidence type="ECO:0000256" key="7">
    <source>
        <dbReference type="PROSITE-ProRule" id="PRU00134"/>
    </source>
</evidence>
<evidence type="ECO:0000256" key="3">
    <source>
        <dbReference type="ARBA" id="ARBA00022691"/>
    </source>
</evidence>
<dbReference type="Gene3D" id="2.170.270.10">
    <property type="entry name" value="SET domain"/>
    <property type="match status" value="1"/>
</dbReference>
<dbReference type="Gene3D" id="1.10.220.160">
    <property type="match status" value="1"/>
</dbReference>
<evidence type="ECO:0000313" key="9">
    <source>
        <dbReference type="EMBL" id="KAL3389409.1"/>
    </source>
</evidence>
<dbReference type="EMBL" id="JBJJXI010000123">
    <property type="protein sequence ID" value="KAL3389409.1"/>
    <property type="molecule type" value="Genomic_DNA"/>
</dbReference>
<keyword evidence="3" id="KW-0949">S-adenosyl-L-methionine</keyword>
<dbReference type="SUPFAM" id="SSF82199">
    <property type="entry name" value="SET domain"/>
    <property type="match status" value="1"/>
</dbReference>
<dbReference type="GO" id="GO:0008270">
    <property type="term" value="F:zinc ion binding"/>
    <property type="evidence" value="ECO:0007669"/>
    <property type="project" value="UniProtKB-KW"/>
</dbReference>
<dbReference type="Proteomes" id="UP001627154">
    <property type="component" value="Unassembled WGS sequence"/>
</dbReference>
<protein>
    <recommendedName>
        <fullName evidence="8">MYND-type domain-containing protein</fullName>
    </recommendedName>
</protein>
<gene>
    <name evidence="9" type="ORF">TKK_015634</name>
</gene>